<evidence type="ECO:0000313" key="3">
    <source>
        <dbReference type="EMBL" id="ORY72045.1"/>
    </source>
</evidence>
<feature type="region of interest" description="Disordered" evidence="1">
    <location>
        <begin position="41"/>
        <end position="60"/>
    </location>
</feature>
<dbReference type="GeneID" id="63779499"/>
<evidence type="ECO:0000256" key="1">
    <source>
        <dbReference type="SAM" id="MobiDB-lite"/>
    </source>
</evidence>
<dbReference type="OrthoDB" id="4867494at2759"/>
<accession>A0A1Y2EMI2</accession>
<dbReference type="EMBL" id="MCFJ01000001">
    <property type="protein sequence ID" value="ORY72045.1"/>
    <property type="molecule type" value="Genomic_DNA"/>
</dbReference>
<dbReference type="InParanoid" id="A0A1Y2EMI2"/>
<sequence>MKFQATLGSLLILAGAVQGEHEAPWNRRLKRQVTVTVSGPAAVPSSSATAPAPISATSSGPVPAGTGANCGKGYTYCGYMLQTGGHNFAQDIVHKAYCDALPSGCTNGVPKTDANQAVYLCMQDSPASIQLMCACSGKCLNEKASNNIAHCDKACNNGDKCL</sequence>
<organism evidence="3 4">
    <name type="scientific">Pseudomassariella vexata</name>
    <dbReference type="NCBI Taxonomy" id="1141098"/>
    <lineage>
        <taxon>Eukaryota</taxon>
        <taxon>Fungi</taxon>
        <taxon>Dikarya</taxon>
        <taxon>Ascomycota</taxon>
        <taxon>Pezizomycotina</taxon>
        <taxon>Sordariomycetes</taxon>
        <taxon>Xylariomycetidae</taxon>
        <taxon>Amphisphaeriales</taxon>
        <taxon>Pseudomassariaceae</taxon>
        <taxon>Pseudomassariella</taxon>
    </lineage>
</organism>
<comment type="caution">
    <text evidence="3">The sequence shown here is derived from an EMBL/GenBank/DDBJ whole genome shotgun (WGS) entry which is preliminary data.</text>
</comment>
<feature type="chain" id="PRO_5012440715" evidence="2">
    <location>
        <begin position="20"/>
        <end position="162"/>
    </location>
</feature>
<dbReference type="AlphaFoldDB" id="A0A1Y2EMI2"/>
<reference evidence="3 4" key="1">
    <citation type="submission" date="2016-07" db="EMBL/GenBank/DDBJ databases">
        <title>Pervasive Adenine N6-methylation of Active Genes in Fungi.</title>
        <authorList>
            <consortium name="DOE Joint Genome Institute"/>
            <person name="Mondo S.J."/>
            <person name="Dannebaum R.O."/>
            <person name="Kuo R.C."/>
            <person name="Labutti K."/>
            <person name="Haridas S."/>
            <person name="Kuo A."/>
            <person name="Salamov A."/>
            <person name="Ahrendt S.R."/>
            <person name="Lipzen A."/>
            <person name="Sullivan W."/>
            <person name="Andreopoulos W.B."/>
            <person name="Clum A."/>
            <person name="Lindquist E."/>
            <person name="Daum C."/>
            <person name="Ramamoorthy G.K."/>
            <person name="Gryganskyi A."/>
            <person name="Culley D."/>
            <person name="Magnuson J.K."/>
            <person name="James T.Y."/>
            <person name="O'Malley M.A."/>
            <person name="Stajich J.E."/>
            <person name="Spatafora J.W."/>
            <person name="Visel A."/>
            <person name="Grigoriev I.V."/>
        </authorList>
    </citation>
    <scope>NUCLEOTIDE SEQUENCE [LARGE SCALE GENOMIC DNA]</scope>
    <source>
        <strain evidence="3 4">CBS 129021</strain>
    </source>
</reference>
<protein>
    <submittedName>
        <fullName evidence="3">Uncharacterized protein</fullName>
    </submittedName>
</protein>
<dbReference type="Proteomes" id="UP000193689">
    <property type="component" value="Unassembled WGS sequence"/>
</dbReference>
<gene>
    <name evidence="3" type="ORF">BCR38DRAFT_480515</name>
</gene>
<keyword evidence="4" id="KW-1185">Reference proteome</keyword>
<dbReference type="RefSeq" id="XP_040721637.1">
    <property type="nucleotide sequence ID" value="XM_040863287.1"/>
</dbReference>
<feature type="signal peptide" evidence="2">
    <location>
        <begin position="1"/>
        <end position="19"/>
    </location>
</feature>
<evidence type="ECO:0000313" key="4">
    <source>
        <dbReference type="Proteomes" id="UP000193689"/>
    </source>
</evidence>
<name>A0A1Y2EMI2_9PEZI</name>
<proteinExistence type="predicted"/>
<evidence type="ECO:0000256" key="2">
    <source>
        <dbReference type="SAM" id="SignalP"/>
    </source>
</evidence>
<keyword evidence="2" id="KW-0732">Signal</keyword>